<accession>A0A1D1ZPZ6</accession>
<organism evidence="3">
    <name type="scientific">Auxenochlorella protothecoides</name>
    <name type="common">Green microalga</name>
    <name type="synonym">Chlorella protothecoides</name>
    <dbReference type="NCBI Taxonomy" id="3075"/>
    <lineage>
        <taxon>Eukaryota</taxon>
        <taxon>Viridiplantae</taxon>
        <taxon>Chlorophyta</taxon>
        <taxon>core chlorophytes</taxon>
        <taxon>Trebouxiophyceae</taxon>
        <taxon>Chlorellales</taxon>
        <taxon>Chlorellaceae</taxon>
        <taxon>Auxenochlorella</taxon>
    </lineage>
</organism>
<sequence length="186" mass="20725">MAPTSRNGDSPDASESKTLPPTWTDRILSFMPSWTHSRRRDILYVERSAQRRFLNEYRSQLKQYEPVLRARGEIVGNALLTSIFEQSLHKDGSKAPISYTGIIESSLADTSLAMLPLKSMMAPLEPLLPPILTPFVEGLKVPIRKQIQEKERQVMLLLSVVAVGCAIGGYGLGSFVSRRGGREEPK</sequence>
<evidence type="ECO:0000313" key="3">
    <source>
        <dbReference type="EMBL" id="JAT69052.1"/>
    </source>
</evidence>
<evidence type="ECO:0000256" key="1">
    <source>
        <dbReference type="SAM" id="MobiDB-lite"/>
    </source>
</evidence>
<keyword evidence="2" id="KW-0472">Membrane</keyword>
<dbReference type="AlphaFoldDB" id="A0A1D1ZPZ6"/>
<proteinExistence type="predicted"/>
<evidence type="ECO:0000256" key="2">
    <source>
        <dbReference type="SAM" id="Phobius"/>
    </source>
</evidence>
<reference evidence="3" key="1">
    <citation type="submission" date="2015-08" db="EMBL/GenBank/DDBJ databases">
        <authorList>
            <person name="Babu N.S."/>
            <person name="Beckwith C.J."/>
            <person name="Beseler K.G."/>
            <person name="Brison A."/>
            <person name="Carone J.V."/>
            <person name="Caskin T.P."/>
            <person name="Diamond M."/>
            <person name="Durham M.E."/>
            <person name="Foxe J.M."/>
            <person name="Go M."/>
            <person name="Henderson B.A."/>
            <person name="Jones I.B."/>
            <person name="McGettigan J.A."/>
            <person name="Micheletti S.J."/>
            <person name="Nasrallah M.E."/>
            <person name="Ortiz D."/>
            <person name="Piller C.R."/>
            <person name="Privatt S.R."/>
            <person name="Schneider S.L."/>
            <person name="Sharp S."/>
            <person name="Smith T.C."/>
            <person name="Stanton J.D."/>
            <person name="Ullery H.E."/>
            <person name="Wilson R.J."/>
            <person name="Serrano M.G."/>
            <person name="Buck G."/>
            <person name="Lee V."/>
            <person name="Wang Y."/>
            <person name="Carvalho R."/>
            <person name="Voegtly L."/>
            <person name="Shi R."/>
            <person name="Duckworth R."/>
            <person name="Johnson A."/>
            <person name="Loviza R."/>
            <person name="Walstead R."/>
            <person name="Shah Z."/>
            <person name="Kiflezghi M."/>
            <person name="Wade K."/>
            <person name="Ball S.L."/>
            <person name="Bradley K.W."/>
            <person name="Asai D.J."/>
            <person name="Bowman C.A."/>
            <person name="Russell D.A."/>
            <person name="Pope W.H."/>
            <person name="Jacobs-Sera D."/>
            <person name="Hendrix R.W."/>
            <person name="Hatfull G.F."/>
        </authorList>
    </citation>
    <scope>NUCLEOTIDE SEQUENCE</scope>
</reference>
<gene>
    <name evidence="3" type="ORF">g.52</name>
</gene>
<keyword evidence="2" id="KW-1133">Transmembrane helix</keyword>
<protein>
    <submittedName>
        <fullName evidence="3">Uncharacterized protein</fullName>
    </submittedName>
</protein>
<feature type="region of interest" description="Disordered" evidence="1">
    <location>
        <begin position="1"/>
        <end position="20"/>
    </location>
</feature>
<keyword evidence="2" id="KW-0812">Transmembrane</keyword>
<feature type="transmembrane region" description="Helical" evidence="2">
    <location>
        <begin position="154"/>
        <end position="176"/>
    </location>
</feature>
<name>A0A1D1ZPZ6_AUXPR</name>
<dbReference type="EMBL" id="GDKF01009570">
    <property type="protein sequence ID" value="JAT69052.1"/>
    <property type="molecule type" value="Transcribed_RNA"/>
</dbReference>